<dbReference type="OrthoDB" id="7871110at2"/>
<dbReference type="RefSeq" id="WP_038069956.1">
    <property type="nucleotide sequence ID" value="NZ_FOVB01000001.1"/>
</dbReference>
<evidence type="ECO:0000313" key="1">
    <source>
        <dbReference type="EMBL" id="KEP67904.1"/>
    </source>
</evidence>
<dbReference type="EMBL" id="JHEH01000061">
    <property type="protein sequence ID" value="KEP67904.1"/>
    <property type="molecule type" value="Genomic_DNA"/>
</dbReference>
<reference evidence="1 2" key="1">
    <citation type="submission" date="2014-03" db="EMBL/GenBank/DDBJ databases">
        <title>The draft genome sequence of Thioclava dalianensis DLFJ1-1.</title>
        <authorList>
            <person name="Lai Q."/>
            <person name="Shao Z."/>
        </authorList>
    </citation>
    <scope>NUCLEOTIDE SEQUENCE [LARGE SCALE GENOMIC DNA]</scope>
    <source>
        <strain evidence="1 2">DLFJ1-1</strain>
    </source>
</reference>
<organism evidence="1 2">
    <name type="scientific">Thioclava dalianensis</name>
    <dbReference type="NCBI Taxonomy" id="1185766"/>
    <lineage>
        <taxon>Bacteria</taxon>
        <taxon>Pseudomonadati</taxon>
        <taxon>Pseudomonadota</taxon>
        <taxon>Alphaproteobacteria</taxon>
        <taxon>Rhodobacterales</taxon>
        <taxon>Paracoccaceae</taxon>
        <taxon>Thioclava</taxon>
    </lineage>
</organism>
<sequence>MDYEKRHSRFVSGAKLVLPLAALILLSTLFLFSNRIDPSAAIPYAKVDVEKLARESALTQPDFSGVTKDGGTLSVIAQQALPDTGNGSGAVASDLAAKLTSKTGVVTDLNARQGRFQPSVSQVTLKGSVAMQTSKGYRMNSDLMTLATDRDRIISPGPVHGDAPYGTLDAGAMQMTTQDNGATHDLVFNKGVKLVYQPKQ</sequence>
<proteinExistence type="predicted"/>
<comment type="caution">
    <text evidence="1">The sequence shown here is derived from an EMBL/GenBank/DDBJ whole genome shotgun (WGS) entry which is preliminary data.</text>
</comment>
<evidence type="ECO:0000313" key="2">
    <source>
        <dbReference type="Proteomes" id="UP000027725"/>
    </source>
</evidence>
<dbReference type="STRING" id="1185766.SAMN05216224_1011105"/>
<name>A0A074T873_9RHOB</name>
<dbReference type="eggNOG" id="COG5375">
    <property type="taxonomic scope" value="Bacteria"/>
</dbReference>
<dbReference type="Proteomes" id="UP000027725">
    <property type="component" value="Unassembled WGS sequence"/>
</dbReference>
<keyword evidence="2" id="KW-1185">Reference proteome</keyword>
<evidence type="ECO:0008006" key="3">
    <source>
        <dbReference type="Google" id="ProtNLM"/>
    </source>
</evidence>
<protein>
    <recommendedName>
        <fullName evidence="3">Lipopolysaccharide export system protein LptC</fullName>
    </recommendedName>
</protein>
<gene>
    <name evidence="1" type="ORF">DL1_18250</name>
</gene>
<accession>A0A074T873</accession>
<dbReference type="AlphaFoldDB" id="A0A074T873"/>